<evidence type="ECO:0000256" key="10">
    <source>
        <dbReference type="ARBA" id="ARBA00022989"/>
    </source>
</evidence>
<dbReference type="SUPFAM" id="SSF53474">
    <property type="entry name" value="alpha/beta-Hydrolases"/>
    <property type="match status" value="1"/>
</dbReference>
<keyword evidence="8" id="KW-0106">Calcium</keyword>
<evidence type="ECO:0000259" key="15">
    <source>
        <dbReference type="Pfam" id="PF01764"/>
    </source>
</evidence>
<comment type="cofactor">
    <cofactor evidence="1">
        <name>Ca(2+)</name>
        <dbReference type="ChEBI" id="CHEBI:29108"/>
    </cofactor>
</comment>
<organism evidence="16">
    <name type="scientific">Compsopogon caeruleus</name>
    <dbReference type="NCBI Taxonomy" id="31354"/>
    <lineage>
        <taxon>Eukaryota</taxon>
        <taxon>Rhodophyta</taxon>
        <taxon>Compsopogonophyceae</taxon>
        <taxon>Compsopogonales</taxon>
        <taxon>Compsopogonaceae</taxon>
        <taxon>Compsopogon</taxon>
    </lineage>
</organism>
<dbReference type="Gene3D" id="3.40.50.1820">
    <property type="entry name" value="alpha/beta hydrolase"/>
    <property type="match status" value="1"/>
</dbReference>
<dbReference type="PANTHER" id="PTHR45792:SF8">
    <property type="entry name" value="DIACYLGLYCEROL LIPASE-ALPHA"/>
    <property type="match status" value="1"/>
</dbReference>
<dbReference type="EC" id="3.1.1.116" evidence="14"/>
<dbReference type="PANTHER" id="PTHR45792">
    <property type="entry name" value="DIACYLGLYCEROL LIPASE HOMOLOG-RELATED"/>
    <property type="match status" value="1"/>
</dbReference>
<dbReference type="Pfam" id="PF01764">
    <property type="entry name" value="Lipase_3"/>
    <property type="match status" value="1"/>
</dbReference>
<reference evidence="16" key="1">
    <citation type="submission" date="2021-01" db="EMBL/GenBank/DDBJ databases">
        <authorList>
            <person name="Corre E."/>
            <person name="Pelletier E."/>
            <person name="Niang G."/>
            <person name="Scheremetjew M."/>
            <person name="Finn R."/>
            <person name="Kale V."/>
            <person name="Holt S."/>
            <person name="Cochrane G."/>
            <person name="Meng A."/>
            <person name="Brown T."/>
            <person name="Cohen L."/>
        </authorList>
    </citation>
    <scope>NUCLEOTIDE SEQUENCE</scope>
    <source>
        <strain evidence="16">SAG 36.94</strain>
    </source>
</reference>
<comment type="catalytic activity">
    <reaction evidence="13">
        <text>a 1,2-diacyl-sn-glycerol + H2O = a 2-acylglycerol + a fatty acid + H(+)</text>
        <dbReference type="Rhea" id="RHEA:33275"/>
        <dbReference type="ChEBI" id="CHEBI:15377"/>
        <dbReference type="ChEBI" id="CHEBI:15378"/>
        <dbReference type="ChEBI" id="CHEBI:17389"/>
        <dbReference type="ChEBI" id="CHEBI:17815"/>
        <dbReference type="ChEBI" id="CHEBI:28868"/>
        <dbReference type="EC" id="3.1.1.116"/>
    </reaction>
    <physiologicalReaction direction="left-to-right" evidence="13">
        <dbReference type="Rhea" id="RHEA:33276"/>
    </physiologicalReaction>
</comment>
<gene>
    <name evidence="16" type="ORF">CCAE0312_LOCUS6070</name>
</gene>
<dbReference type="GO" id="GO:0046872">
    <property type="term" value="F:metal ion binding"/>
    <property type="evidence" value="ECO:0007669"/>
    <property type="project" value="UniProtKB-KW"/>
</dbReference>
<keyword evidence="4" id="KW-0597">Phosphoprotein</keyword>
<feature type="domain" description="Fungal lipase-type" evidence="15">
    <location>
        <begin position="152"/>
        <end position="282"/>
    </location>
</feature>
<keyword evidence="9" id="KW-0442">Lipid degradation</keyword>
<keyword evidence="12" id="KW-0472">Membrane</keyword>
<evidence type="ECO:0000256" key="6">
    <source>
        <dbReference type="ARBA" id="ARBA00022723"/>
    </source>
</evidence>
<keyword evidence="10" id="KW-1133">Transmembrane helix</keyword>
<evidence type="ECO:0000256" key="11">
    <source>
        <dbReference type="ARBA" id="ARBA00023098"/>
    </source>
</evidence>
<evidence type="ECO:0000256" key="1">
    <source>
        <dbReference type="ARBA" id="ARBA00001913"/>
    </source>
</evidence>
<evidence type="ECO:0000256" key="13">
    <source>
        <dbReference type="ARBA" id="ARBA00024531"/>
    </source>
</evidence>
<dbReference type="InterPro" id="IPR052214">
    <property type="entry name" value="DAG_Lipase-Related"/>
</dbReference>
<evidence type="ECO:0000256" key="14">
    <source>
        <dbReference type="ARBA" id="ARBA00026104"/>
    </source>
</evidence>
<dbReference type="EMBL" id="HBGH01010895">
    <property type="protein sequence ID" value="CAD9233982.1"/>
    <property type="molecule type" value="Transcribed_RNA"/>
</dbReference>
<evidence type="ECO:0000256" key="4">
    <source>
        <dbReference type="ARBA" id="ARBA00022553"/>
    </source>
</evidence>
<evidence type="ECO:0000256" key="3">
    <source>
        <dbReference type="ARBA" id="ARBA00022475"/>
    </source>
</evidence>
<evidence type="ECO:0000256" key="5">
    <source>
        <dbReference type="ARBA" id="ARBA00022692"/>
    </source>
</evidence>
<keyword evidence="7" id="KW-0378">Hydrolase</keyword>
<accession>A0A7S1TEA5</accession>
<dbReference type="GO" id="GO:0016298">
    <property type="term" value="F:lipase activity"/>
    <property type="evidence" value="ECO:0007669"/>
    <property type="project" value="TreeGrafter"/>
</dbReference>
<sequence length="421" mass="46467">MSTFFGSGLELASALYRAYTRLWYNRDIGGGWIPSVVKLGLEIRAEVERVRKAQIRGDWARYHRRNGRVVEVEGEEREQSRKVADEWLHWLRGCDAAYATTPEELIRRAGGLIEDERQILLANFESSRTQPAFFIGLVGENEADRLTRKTVVMGVRGTQSASDVLTDLTVEVDTFLGDVGHLGVVHSACYLGDRADVRQLLLDHLNRGFCVVVVGHSLGGGIALALAMYLKQISGEILAPSIHAVAFGPPPIVSGELAKHFELDPTMRTLVNGFDIVPRLSVSSFERLISRLVPLPPTVRMGSRSETVDFLSGAFQFVSVLAYGVPSASLRPAGNPSSRELSVRSGSYRCLELRMPGRLFHLHDTGGSHPTLEMLDDLHCDVFGDIILSDCMLYDHSVPAIRNALQRWKDMAETNSASHGS</sequence>
<evidence type="ECO:0000256" key="7">
    <source>
        <dbReference type="ARBA" id="ARBA00022801"/>
    </source>
</evidence>
<dbReference type="InterPro" id="IPR029058">
    <property type="entry name" value="AB_hydrolase_fold"/>
</dbReference>
<evidence type="ECO:0000256" key="8">
    <source>
        <dbReference type="ARBA" id="ARBA00022837"/>
    </source>
</evidence>
<keyword evidence="6" id="KW-0479">Metal-binding</keyword>
<proteinExistence type="predicted"/>
<keyword evidence="11" id="KW-0443">Lipid metabolism</keyword>
<dbReference type="CDD" id="cd00519">
    <property type="entry name" value="Lipase_3"/>
    <property type="match status" value="1"/>
</dbReference>
<dbReference type="AlphaFoldDB" id="A0A7S1TEA5"/>
<name>A0A7S1TEA5_9RHOD</name>
<comment type="subcellular location">
    <subcellularLocation>
        <location evidence="2">Cell membrane</location>
        <topology evidence="2">Multi-pass membrane protein</topology>
    </subcellularLocation>
</comment>
<evidence type="ECO:0000313" key="16">
    <source>
        <dbReference type="EMBL" id="CAD9233982.1"/>
    </source>
</evidence>
<dbReference type="GO" id="GO:0005886">
    <property type="term" value="C:plasma membrane"/>
    <property type="evidence" value="ECO:0007669"/>
    <property type="project" value="UniProtKB-SubCell"/>
</dbReference>
<evidence type="ECO:0000256" key="2">
    <source>
        <dbReference type="ARBA" id="ARBA00004651"/>
    </source>
</evidence>
<evidence type="ECO:0000256" key="9">
    <source>
        <dbReference type="ARBA" id="ARBA00022963"/>
    </source>
</evidence>
<dbReference type="InterPro" id="IPR002921">
    <property type="entry name" value="Fungal_lipase-type"/>
</dbReference>
<dbReference type="GO" id="GO:0016042">
    <property type="term" value="P:lipid catabolic process"/>
    <property type="evidence" value="ECO:0007669"/>
    <property type="project" value="UniProtKB-KW"/>
</dbReference>
<keyword evidence="3" id="KW-1003">Cell membrane</keyword>
<evidence type="ECO:0000256" key="12">
    <source>
        <dbReference type="ARBA" id="ARBA00023136"/>
    </source>
</evidence>
<keyword evidence="5" id="KW-0812">Transmembrane</keyword>
<protein>
    <recommendedName>
        <fullName evidence="14">sn-1-specific diacylglycerol lipase</fullName>
        <ecNumber evidence="14">3.1.1.116</ecNumber>
    </recommendedName>
</protein>